<reference evidence="5 6" key="1">
    <citation type="submission" date="2023-05" db="EMBL/GenBank/DDBJ databases">
        <title>Novel species of genus Flectobacillus isolated from stream in China.</title>
        <authorList>
            <person name="Lu H."/>
        </authorList>
    </citation>
    <scope>NUCLEOTIDE SEQUENCE [LARGE SCALE GENOMIC DNA]</scope>
    <source>
        <strain evidence="5 6">KCTC 42575</strain>
    </source>
</reference>
<evidence type="ECO:0000313" key="6">
    <source>
        <dbReference type="Proteomes" id="UP001236507"/>
    </source>
</evidence>
<evidence type="ECO:0000259" key="4">
    <source>
        <dbReference type="Pfam" id="PF00294"/>
    </source>
</evidence>
<gene>
    <name evidence="5" type="ORF">QM524_00655</name>
</gene>
<keyword evidence="6" id="KW-1185">Reference proteome</keyword>
<protein>
    <submittedName>
        <fullName evidence="5">Carbohydrate kinase</fullName>
        <ecNumber evidence="5">2.7.1.-</ecNumber>
    </submittedName>
</protein>
<dbReference type="InterPro" id="IPR011611">
    <property type="entry name" value="PfkB_dom"/>
</dbReference>
<dbReference type="PROSITE" id="PS00583">
    <property type="entry name" value="PFKB_KINASES_1"/>
    <property type="match status" value="1"/>
</dbReference>
<keyword evidence="2 5" id="KW-0808">Transferase</keyword>
<accession>A0ABT6Y2A7</accession>
<dbReference type="EC" id="2.7.1.-" evidence="5"/>
<dbReference type="Pfam" id="PF00294">
    <property type="entry name" value="PfkB"/>
    <property type="match status" value="1"/>
</dbReference>
<evidence type="ECO:0000313" key="5">
    <source>
        <dbReference type="EMBL" id="MDI9857703.1"/>
    </source>
</evidence>
<dbReference type="EMBL" id="JASHIF010000002">
    <property type="protein sequence ID" value="MDI9857703.1"/>
    <property type="molecule type" value="Genomic_DNA"/>
</dbReference>
<sequence>MQQYICCFGEVLWDMLPSGKLPGGAPMNVATHLQNLGIPAKMISRVGKDELGAEIKAFLESKNCTTEWIQEDETLTTGWVKVQLSEKNEATYTIVHPVAWDFIQTNEATQQLVNQASALVFGTLASRDDTSYQTLLSILKNLPKDSKVLKVFDINLRPPHYSQGLIEEFLQYADIVKLNEDELKIVAKWYEIEGDEENQLREISQKFNIKTLIVTKGGDGAILLRLENDGKKHFFQQAGYKVVVADTIGSGDSFLAGFLKNILAEKSSEYALNFACAIGALVASHSGANPAISEADIEEVMVGVRG</sequence>
<evidence type="ECO:0000256" key="1">
    <source>
        <dbReference type="ARBA" id="ARBA00010688"/>
    </source>
</evidence>
<comment type="similarity">
    <text evidence="1">Belongs to the carbohydrate kinase PfkB family.</text>
</comment>
<dbReference type="InterPro" id="IPR050306">
    <property type="entry name" value="PfkB_Carbo_kinase"/>
</dbReference>
<dbReference type="SUPFAM" id="SSF53613">
    <property type="entry name" value="Ribokinase-like"/>
    <property type="match status" value="1"/>
</dbReference>
<evidence type="ECO:0000256" key="3">
    <source>
        <dbReference type="ARBA" id="ARBA00022777"/>
    </source>
</evidence>
<comment type="caution">
    <text evidence="5">The sequence shown here is derived from an EMBL/GenBank/DDBJ whole genome shotgun (WGS) entry which is preliminary data.</text>
</comment>
<evidence type="ECO:0000256" key="2">
    <source>
        <dbReference type="ARBA" id="ARBA00022679"/>
    </source>
</evidence>
<dbReference type="GO" id="GO:0016301">
    <property type="term" value="F:kinase activity"/>
    <property type="evidence" value="ECO:0007669"/>
    <property type="project" value="UniProtKB-KW"/>
</dbReference>
<organism evidence="5 6">
    <name type="scientific">Flectobacillus roseus</name>
    <dbReference type="NCBI Taxonomy" id="502259"/>
    <lineage>
        <taxon>Bacteria</taxon>
        <taxon>Pseudomonadati</taxon>
        <taxon>Bacteroidota</taxon>
        <taxon>Cytophagia</taxon>
        <taxon>Cytophagales</taxon>
        <taxon>Flectobacillaceae</taxon>
        <taxon>Flectobacillus</taxon>
    </lineage>
</organism>
<feature type="domain" description="Carbohydrate kinase PfkB" evidence="4">
    <location>
        <begin position="20"/>
        <end position="291"/>
    </location>
</feature>
<dbReference type="CDD" id="cd01167">
    <property type="entry name" value="bac_FRK"/>
    <property type="match status" value="1"/>
</dbReference>
<name>A0ABT6Y2A7_9BACT</name>
<proteinExistence type="inferred from homology"/>
<dbReference type="PROSITE" id="PS00584">
    <property type="entry name" value="PFKB_KINASES_2"/>
    <property type="match status" value="1"/>
</dbReference>
<dbReference type="InterPro" id="IPR029056">
    <property type="entry name" value="Ribokinase-like"/>
</dbReference>
<dbReference type="InterPro" id="IPR002173">
    <property type="entry name" value="Carboh/pur_kinase_PfkB_CS"/>
</dbReference>
<keyword evidence="3 5" id="KW-0418">Kinase</keyword>
<dbReference type="PANTHER" id="PTHR43085:SF57">
    <property type="entry name" value="CARBOHYDRATE KINASE PFKB DOMAIN-CONTAINING PROTEIN"/>
    <property type="match status" value="1"/>
</dbReference>
<dbReference type="PANTHER" id="PTHR43085">
    <property type="entry name" value="HEXOKINASE FAMILY MEMBER"/>
    <property type="match status" value="1"/>
</dbReference>
<dbReference type="RefSeq" id="WP_283343025.1">
    <property type="nucleotide sequence ID" value="NZ_JASHIF010000002.1"/>
</dbReference>
<dbReference type="Proteomes" id="UP001236507">
    <property type="component" value="Unassembled WGS sequence"/>
</dbReference>
<dbReference type="Gene3D" id="3.40.1190.20">
    <property type="match status" value="1"/>
</dbReference>